<keyword evidence="2" id="KW-1185">Reference proteome</keyword>
<proteinExistence type="predicted"/>
<dbReference type="AlphaFoldDB" id="A0A418VFQ6"/>
<dbReference type="Proteomes" id="UP000286287">
    <property type="component" value="Unassembled WGS sequence"/>
</dbReference>
<protein>
    <submittedName>
        <fullName evidence="1">Uncharacterized protein</fullName>
    </submittedName>
</protein>
<dbReference type="EMBL" id="QYUJ01000008">
    <property type="protein sequence ID" value="RJF74949.1"/>
    <property type="molecule type" value="Genomic_DNA"/>
</dbReference>
<comment type="caution">
    <text evidence="1">The sequence shown here is derived from an EMBL/GenBank/DDBJ whole genome shotgun (WGS) entry which is preliminary data.</text>
</comment>
<name>A0A418VFQ6_9DEIO</name>
<organism evidence="1 2">
    <name type="scientific">Deinococcus cavernae</name>
    <dbReference type="NCBI Taxonomy" id="2320857"/>
    <lineage>
        <taxon>Bacteria</taxon>
        <taxon>Thermotogati</taxon>
        <taxon>Deinococcota</taxon>
        <taxon>Deinococci</taxon>
        <taxon>Deinococcales</taxon>
        <taxon>Deinococcaceae</taxon>
        <taxon>Deinococcus</taxon>
    </lineage>
</organism>
<gene>
    <name evidence="1" type="ORF">D3875_02840</name>
</gene>
<evidence type="ECO:0000313" key="2">
    <source>
        <dbReference type="Proteomes" id="UP000286287"/>
    </source>
</evidence>
<evidence type="ECO:0000313" key="1">
    <source>
        <dbReference type="EMBL" id="RJF74949.1"/>
    </source>
</evidence>
<accession>A0A418VFQ6</accession>
<reference evidence="1 2" key="1">
    <citation type="submission" date="2018-09" db="EMBL/GenBank/DDBJ databases">
        <authorList>
            <person name="Zhu H."/>
        </authorList>
    </citation>
    <scope>NUCLEOTIDE SEQUENCE [LARGE SCALE GENOMIC DNA]</scope>
    <source>
        <strain evidence="1 2">K2S05-167</strain>
    </source>
</reference>
<sequence>MKLPPKFLLALADLMQNPTQMLDRAVDVVNEVQPRMLSAAEKLKPYMEHPEQAPMGPLARGAVDMGIWWSAMQIVLGKAGLEALGPEMAQLVKQMQELDKQTGHPFFQARDRQLETSRARHEIEKWLNDRPQEEIEFLADMLRQGARLKPVGQKGQVTV</sequence>